<evidence type="ECO:0000256" key="4">
    <source>
        <dbReference type="ARBA" id="ARBA00023239"/>
    </source>
</evidence>
<comment type="cofactor">
    <cofactor evidence="1">
        <name>pyridoxal 5'-phosphate</name>
        <dbReference type="ChEBI" id="CHEBI:597326"/>
    </cofactor>
</comment>
<keyword evidence="3" id="KW-0663">Pyridoxal phosphate</keyword>
<evidence type="ECO:0000313" key="8">
    <source>
        <dbReference type="Proteomes" id="UP000215896"/>
    </source>
</evidence>
<dbReference type="EC" id="4.4.1.13" evidence="2"/>
<accession>A0A255GCW9</accession>
<dbReference type="InterPro" id="IPR051798">
    <property type="entry name" value="Class-II_PLP-Dep_Aminotrans"/>
</dbReference>
<dbReference type="InterPro" id="IPR015421">
    <property type="entry name" value="PyrdxlP-dep_Trfase_major"/>
</dbReference>
<evidence type="ECO:0000313" key="7">
    <source>
        <dbReference type="EMBL" id="OYO10754.1"/>
    </source>
</evidence>
<dbReference type="SUPFAM" id="SSF53383">
    <property type="entry name" value="PLP-dependent transferases"/>
    <property type="match status" value="1"/>
</dbReference>
<dbReference type="CDD" id="cd00609">
    <property type="entry name" value="AAT_like"/>
    <property type="match status" value="1"/>
</dbReference>
<dbReference type="InterPro" id="IPR004839">
    <property type="entry name" value="Aminotransferase_I/II_large"/>
</dbReference>
<feature type="domain" description="Aminotransferase class I/classII large" evidence="6">
    <location>
        <begin position="45"/>
        <end position="355"/>
    </location>
</feature>
<dbReference type="EMBL" id="NMVO01000016">
    <property type="protein sequence ID" value="OYO10754.1"/>
    <property type="molecule type" value="Genomic_DNA"/>
</dbReference>
<evidence type="ECO:0000256" key="5">
    <source>
        <dbReference type="ARBA" id="ARBA00037974"/>
    </source>
</evidence>
<protein>
    <recommendedName>
        <fullName evidence="2">cysteine-S-conjugate beta-lyase</fullName>
        <ecNumber evidence="2">4.4.1.13</ecNumber>
    </recommendedName>
</protein>
<name>A0A255GCW9_9ACTN</name>
<comment type="similarity">
    <text evidence="5">Belongs to the class-II pyridoxal-phosphate-dependent aminotransferase family. MalY/PatB cystathionine beta-lyase subfamily.</text>
</comment>
<dbReference type="GO" id="GO:0047804">
    <property type="term" value="F:cysteine-S-conjugate beta-lyase activity"/>
    <property type="evidence" value="ECO:0007669"/>
    <property type="project" value="UniProtKB-EC"/>
</dbReference>
<evidence type="ECO:0000259" key="6">
    <source>
        <dbReference type="Pfam" id="PF00155"/>
    </source>
</evidence>
<dbReference type="InterPro" id="IPR015424">
    <property type="entry name" value="PyrdxlP-dep_Trfase"/>
</dbReference>
<evidence type="ECO:0000256" key="2">
    <source>
        <dbReference type="ARBA" id="ARBA00012224"/>
    </source>
</evidence>
<evidence type="ECO:0000256" key="1">
    <source>
        <dbReference type="ARBA" id="ARBA00001933"/>
    </source>
</evidence>
<dbReference type="OrthoDB" id="3224382at2"/>
<proteinExistence type="inferred from homology"/>
<dbReference type="PANTHER" id="PTHR43525:SF2">
    <property type="entry name" value="CYSTATHIONINE BETA-LYASE-RELATED"/>
    <property type="match status" value="1"/>
</dbReference>
<dbReference type="InterPro" id="IPR015422">
    <property type="entry name" value="PyrdxlP-dep_Trfase_small"/>
</dbReference>
<dbReference type="AlphaFoldDB" id="A0A255GCW9"/>
<keyword evidence="4 7" id="KW-0456">Lyase</keyword>
<dbReference type="Proteomes" id="UP000215896">
    <property type="component" value="Unassembled WGS sequence"/>
</dbReference>
<dbReference type="GO" id="GO:0030170">
    <property type="term" value="F:pyridoxal phosphate binding"/>
    <property type="evidence" value="ECO:0007669"/>
    <property type="project" value="InterPro"/>
</dbReference>
<gene>
    <name evidence="7" type="ORF">CGZ94_16175</name>
</gene>
<dbReference type="PANTHER" id="PTHR43525">
    <property type="entry name" value="PROTEIN MALY"/>
    <property type="match status" value="1"/>
</dbReference>
<keyword evidence="8" id="KW-1185">Reference proteome</keyword>
<dbReference type="Gene3D" id="3.40.640.10">
    <property type="entry name" value="Type I PLP-dependent aspartate aminotransferase-like (Major domain)"/>
    <property type="match status" value="1"/>
</dbReference>
<sequence length="361" mass="39189">MKWRAYPTDVLPMWVAEMDCRPAPAVAEVLRTAIDEGDTGYPIGTDYEQAYAEFAADVWGWRFDPARQAIIVPDVMQGIVQVLDLLGTRGAPVVINPPVYPQFYKYLGWAQREVIEAPLTEDGRIDLATLEAAFTRSDGPRPEAYLLCNPHNPHGTVHTPEELTAVLELADRHGVRIVSDEIHAPLVATPARHTPILALPGSDEAIIVTSASKSWNLAGLKAGLAIGGAAVADRLRTMPDQVTHSASHLGIVSHVAGLRHGRDWLQQLLTEIEGNKRLLGELLADQLPGVRFVAQPGTYLAWLDCRELDLSDPYKEFLAAGVALNDGVAFGTGGAGHVRMNLATSPEIITEGVRRMAKVRG</sequence>
<organism evidence="7 8">
    <name type="scientific">Enemella evansiae</name>
    <dbReference type="NCBI Taxonomy" id="2016499"/>
    <lineage>
        <taxon>Bacteria</taxon>
        <taxon>Bacillati</taxon>
        <taxon>Actinomycetota</taxon>
        <taxon>Actinomycetes</taxon>
        <taxon>Propionibacteriales</taxon>
        <taxon>Propionibacteriaceae</taxon>
        <taxon>Enemella</taxon>
    </lineage>
</organism>
<dbReference type="Gene3D" id="3.90.1150.10">
    <property type="entry name" value="Aspartate Aminotransferase, domain 1"/>
    <property type="match status" value="1"/>
</dbReference>
<comment type="caution">
    <text evidence="7">The sequence shown here is derived from an EMBL/GenBank/DDBJ whole genome shotgun (WGS) entry which is preliminary data.</text>
</comment>
<dbReference type="Pfam" id="PF00155">
    <property type="entry name" value="Aminotran_1_2"/>
    <property type="match status" value="1"/>
</dbReference>
<evidence type="ECO:0000256" key="3">
    <source>
        <dbReference type="ARBA" id="ARBA00022898"/>
    </source>
</evidence>
<reference evidence="7 8" key="1">
    <citation type="submission" date="2017-07" db="EMBL/GenBank/DDBJ databases">
        <title>Draft whole genome sequences of clinical Proprionibacteriaceae strains.</title>
        <authorList>
            <person name="Bernier A.-M."/>
            <person name="Bernard K."/>
            <person name="Domingo M.-C."/>
        </authorList>
    </citation>
    <scope>NUCLEOTIDE SEQUENCE [LARGE SCALE GENOMIC DNA]</scope>
    <source>
        <strain evidence="7 8">NML 030167</strain>
    </source>
</reference>